<proteinExistence type="predicted"/>
<sequence>MKRRFWLQRKWRIEEMEEDLQKTENQIATHEKKAHDNWLKAHAAERDIAEEKREAANLRHKLLEMTPKMAMWQDEPVIVKPIPGRPNTQNPTRRGPRSQNGSFGPSPVSGAEYSPPLTAEPDGRPLSATFN</sequence>
<dbReference type="PANTHER" id="PTHR23158">
    <property type="entry name" value="MELANOMA INHIBITORY ACTIVITY-RELATED"/>
    <property type="match status" value="1"/>
</dbReference>
<dbReference type="EMBL" id="JAATJV010249400">
    <property type="protein sequence ID" value="MBZ3875382.1"/>
    <property type="molecule type" value="Genomic_DNA"/>
</dbReference>
<dbReference type="PANTHER" id="PTHR23158:SF54">
    <property type="entry name" value="TRANSPORT AND GOLGI ORGANIZATION PROTEIN 1 HOMOLOG"/>
    <property type="match status" value="1"/>
</dbReference>
<evidence type="ECO:0000313" key="5">
    <source>
        <dbReference type="Proteomes" id="UP001166674"/>
    </source>
</evidence>
<dbReference type="Proteomes" id="UP001166674">
    <property type="component" value="Unassembled WGS sequence"/>
</dbReference>
<keyword evidence="5" id="KW-1185">Reference proteome</keyword>
<dbReference type="GO" id="GO:0070971">
    <property type="term" value="C:endoplasmic reticulum exit site"/>
    <property type="evidence" value="ECO:0007669"/>
    <property type="project" value="TreeGrafter"/>
</dbReference>
<gene>
    <name evidence="4" type="ORF">SUZIE_132605</name>
</gene>
<evidence type="ECO:0000256" key="2">
    <source>
        <dbReference type="SAM" id="Coils"/>
    </source>
</evidence>
<dbReference type="GO" id="GO:0005789">
    <property type="term" value="C:endoplasmic reticulum membrane"/>
    <property type="evidence" value="ECO:0007669"/>
    <property type="project" value="TreeGrafter"/>
</dbReference>
<evidence type="ECO:0000313" key="4">
    <source>
        <dbReference type="EMBL" id="MBZ3875382.1"/>
    </source>
</evidence>
<reference evidence="4" key="1">
    <citation type="submission" date="2020-03" db="EMBL/GenBank/DDBJ databases">
        <title>Studies in the Genomics of Life Span.</title>
        <authorList>
            <person name="Glass D."/>
        </authorList>
    </citation>
    <scope>NUCLEOTIDE SEQUENCE</scope>
    <source>
        <strain evidence="4">SUZIE</strain>
        <tissue evidence="4">Muscle</tissue>
    </source>
</reference>
<feature type="coiled-coil region" evidence="2">
    <location>
        <begin position="13"/>
        <end position="61"/>
    </location>
</feature>
<organism evidence="4 5">
    <name type="scientific">Sciurus carolinensis</name>
    <name type="common">Eastern gray squirrel</name>
    <dbReference type="NCBI Taxonomy" id="30640"/>
    <lineage>
        <taxon>Eukaryota</taxon>
        <taxon>Metazoa</taxon>
        <taxon>Chordata</taxon>
        <taxon>Craniata</taxon>
        <taxon>Vertebrata</taxon>
        <taxon>Euteleostomi</taxon>
        <taxon>Mammalia</taxon>
        <taxon>Eutheria</taxon>
        <taxon>Euarchontoglires</taxon>
        <taxon>Glires</taxon>
        <taxon>Rodentia</taxon>
        <taxon>Sciuromorpha</taxon>
        <taxon>Sciuridae</taxon>
        <taxon>Sciurinae</taxon>
        <taxon>Sciurini</taxon>
        <taxon>Sciurus</taxon>
    </lineage>
</organism>
<dbReference type="GO" id="GO:0009306">
    <property type="term" value="P:protein secretion"/>
    <property type="evidence" value="ECO:0007669"/>
    <property type="project" value="TreeGrafter"/>
</dbReference>
<feature type="compositionally biased region" description="Polar residues" evidence="3">
    <location>
        <begin position="86"/>
        <end position="103"/>
    </location>
</feature>
<dbReference type="GO" id="GO:0006888">
    <property type="term" value="P:endoplasmic reticulum to Golgi vesicle-mediated transport"/>
    <property type="evidence" value="ECO:0007669"/>
    <property type="project" value="TreeGrafter"/>
</dbReference>
<evidence type="ECO:0000256" key="3">
    <source>
        <dbReference type="SAM" id="MobiDB-lite"/>
    </source>
</evidence>
<keyword evidence="1 2" id="KW-0175">Coiled coil</keyword>
<comment type="caution">
    <text evidence="4">The sequence shown here is derived from an EMBL/GenBank/DDBJ whole genome shotgun (WGS) entry which is preliminary data.</text>
</comment>
<dbReference type="InterPro" id="IPR051500">
    <property type="entry name" value="cTAGE_MIA/OTOR"/>
</dbReference>
<dbReference type="AlphaFoldDB" id="A0AA41MPC0"/>
<name>A0AA41MPC0_SCICA</name>
<protein>
    <submittedName>
        <fullName evidence="4">Melanoma inhibitory activity protein 3</fullName>
    </submittedName>
</protein>
<feature type="region of interest" description="Disordered" evidence="3">
    <location>
        <begin position="75"/>
        <end position="131"/>
    </location>
</feature>
<accession>A0AA41MPC0</accession>
<dbReference type="GO" id="GO:0035459">
    <property type="term" value="P:vesicle cargo loading"/>
    <property type="evidence" value="ECO:0007669"/>
    <property type="project" value="TreeGrafter"/>
</dbReference>
<evidence type="ECO:0000256" key="1">
    <source>
        <dbReference type="ARBA" id="ARBA00023054"/>
    </source>
</evidence>